<sequence>MEMHTWANQLELIRLFLAHQPFRKALAMGLVDLARGHLDRPPSITNKALHKMARWLAHITHKFTANLPLQEVYNTLKEVPGEPPMGLEAIRKSLIQDGKFWKVFAVYLDANKAQFSAPVLLFQTLTIGLWDTLIVIKSSTLPSSSSSWIQTRGEYLDQLASPSISIPAQLNQVSPHKQDEQIKLKNIILRLATGVDFLNWESALIFKSRPFSCPQNPLFF</sequence>
<organism evidence="1">
    <name type="scientific">Puccinia triticina (isolate 1-1 / race 1 (BBBD))</name>
    <name type="common">Brown leaf rust fungus</name>
    <dbReference type="NCBI Taxonomy" id="630390"/>
    <lineage>
        <taxon>Eukaryota</taxon>
        <taxon>Fungi</taxon>
        <taxon>Dikarya</taxon>
        <taxon>Basidiomycota</taxon>
        <taxon>Pucciniomycotina</taxon>
        <taxon>Pucciniomycetes</taxon>
        <taxon>Pucciniales</taxon>
        <taxon>Pucciniaceae</taxon>
        <taxon>Puccinia</taxon>
    </lineage>
</organism>
<dbReference type="AlphaFoldDB" id="A0A0C4ER18"/>
<keyword evidence="3" id="KW-1185">Reference proteome</keyword>
<dbReference type="EMBL" id="ADAS02000023">
    <property type="protein sequence ID" value="OAV95971.1"/>
    <property type="molecule type" value="Genomic_DNA"/>
</dbReference>
<reference evidence="2" key="4">
    <citation type="submission" date="2025-05" db="UniProtKB">
        <authorList>
            <consortium name="EnsemblFungi"/>
        </authorList>
    </citation>
    <scope>IDENTIFICATION</scope>
    <source>
        <strain evidence="2">isolate 1-1 / race 1 (BBBD)</strain>
    </source>
</reference>
<protein>
    <submittedName>
        <fullName evidence="1 2">Uncharacterized protein</fullName>
    </submittedName>
</protein>
<dbReference type="Proteomes" id="UP000005240">
    <property type="component" value="Unassembled WGS sequence"/>
</dbReference>
<reference evidence="2 3" key="3">
    <citation type="journal article" date="2017" name="G3 (Bethesda)">
        <title>Comparative analysis highlights variable genome content of wheat rusts and divergence of the mating loci.</title>
        <authorList>
            <person name="Cuomo C.A."/>
            <person name="Bakkeren G."/>
            <person name="Khalil H.B."/>
            <person name="Panwar V."/>
            <person name="Joly D."/>
            <person name="Linning R."/>
            <person name="Sakthikumar S."/>
            <person name="Song X."/>
            <person name="Adiconis X."/>
            <person name="Fan L."/>
            <person name="Goldberg J.M."/>
            <person name="Levin J.Z."/>
            <person name="Young S."/>
            <person name="Zeng Q."/>
            <person name="Anikster Y."/>
            <person name="Bruce M."/>
            <person name="Wang M."/>
            <person name="Yin C."/>
            <person name="McCallum B."/>
            <person name="Szabo L.J."/>
            <person name="Hulbert S."/>
            <person name="Chen X."/>
            <person name="Fellers J.P."/>
        </authorList>
    </citation>
    <scope>NUCLEOTIDE SEQUENCE</scope>
    <source>
        <strain evidence="2">isolate 1-1 / race 1 (BBBD)</strain>
        <strain evidence="3">Isolate 1-1 / race 1 (BBBD)</strain>
    </source>
</reference>
<name>A0A0C4ER18_PUCT1</name>
<dbReference type="EnsemblFungi" id="PTTG_03229-t43_1">
    <property type="protein sequence ID" value="PTTG_03229-t43_1-p1"/>
    <property type="gene ID" value="PTTG_03229"/>
</dbReference>
<evidence type="ECO:0000313" key="3">
    <source>
        <dbReference type="Proteomes" id="UP000005240"/>
    </source>
</evidence>
<evidence type="ECO:0000313" key="2">
    <source>
        <dbReference type="EnsemblFungi" id="PTTG_03229-t43_1-p1"/>
    </source>
</evidence>
<evidence type="ECO:0000313" key="1">
    <source>
        <dbReference type="EMBL" id="OAV95971.1"/>
    </source>
</evidence>
<gene>
    <name evidence="1" type="ORF">PTTG_03229</name>
</gene>
<accession>A0A0C4ER18</accession>
<proteinExistence type="predicted"/>
<reference evidence="1" key="1">
    <citation type="submission" date="2009-11" db="EMBL/GenBank/DDBJ databases">
        <authorList>
            <consortium name="The Broad Institute Genome Sequencing Platform"/>
            <person name="Ward D."/>
            <person name="Feldgarden M."/>
            <person name="Earl A."/>
            <person name="Young S.K."/>
            <person name="Zeng Q."/>
            <person name="Koehrsen M."/>
            <person name="Alvarado L."/>
            <person name="Berlin A."/>
            <person name="Bochicchio J."/>
            <person name="Borenstein D."/>
            <person name="Chapman S.B."/>
            <person name="Chen Z."/>
            <person name="Engels R."/>
            <person name="Freedman E."/>
            <person name="Gellesch M."/>
            <person name="Goldberg J."/>
            <person name="Griggs A."/>
            <person name="Gujja S."/>
            <person name="Heilman E."/>
            <person name="Heiman D."/>
            <person name="Hepburn T."/>
            <person name="Howarth C."/>
            <person name="Jen D."/>
            <person name="Larson L."/>
            <person name="Lewis B."/>
            <person name="Mehta T."/>
            <person name="Park D."/>
            <person name="Pearson M."/>
            <person name="Roberts A."/>
            <person name="Saif S."/>
            <person name="Shea T."/>
            <person name="Shenoy N."/>
            <person name="Sisk P."/>
            <person name="Stolte C."/>
            <person name="Sykes S."/>
            <person name="Thomson T."/>
            <person name="Walk T."/>
            <person name="White J."/>
            <person name="Yandava C."/>
            <person name="Izard J."/>
            <person name="Baranova O.V."/>
            <person name="Blanton J.M."/>
            <person name="Tanner A.C."/>
            <person name="Dewhirst F.E."/>
            <person name="Haas B."/>
            <person name="Nusbaum C."/>
            <person name="Birren B."/>
        </authorList>
    </citation>
    <scope>NUCLEOTIDE SEQUENCE [LARGE SCALE GENOMIC DNA]</scope>
    <source>
        <strain evidence="1">1-1 BBBD Race 1</strain>
    </source>
</reference>
<dbReference type="STRING" id="630390.A0A0C4ER18"/>
<dbReference type="VEuPathDB" id="FungiDB:PTTG_03229"/>
<dbReference type="OrthoDB" id="2502962at2759"/>
<reference evidence="1" key="2">
    <citation type="submission" date="2016-05" db="EMBL/GenBank/DDBJ databases">
        <title>Comparative analysis highlights variable genome content of wheat rusts and divergence of the mating loci.</title>
        <authorList>
            <person name="Cuomo C.A."/>
            <person name="Bakkeren G."/>
            <person name="Szabo L."/>
            <person name="Khalil H."/>
            <person name="Joly D."/>
            <person name="Goldberg J."/>
            <person name="Young S."/>
            <person name="Zeng Q."/>
            <person name="Fellers J."/>
        </authorList>
    </citation>
    <scope>NUCLEOTIDE SEQUENCE [LARGE SCALE GENOMIC DNA]</scope>
    <source>
        <strain evidence="1">1-1 BBBD Race 1</strain>
    </source>
</reference>